<dbReference type="GO" id="GO:0016614">
    <property type="term" value="F:oxidoreductase activity, acting on CH-OH group of donors"/>
    <property type="evidence" value="ECO:0007669"/>
    <property type="project" value="UniProtKB-ARBA"/>
</dbReference>
<name>A0A6J7W3J6_9ZZZZ</name>
<dbReference type="FunFam" id="3.20.20.70:FF:000029">
    <property type="entry name" value="L-lactate dehydrogenase"/>
    <property type="match status" value="1"/>
</dbReference>
<keyword evidence="3" id="KW-0288">FMN</keyword>
<dbReference type="PIRSF" id="PIRSF000138">
    <property type="entry name" value="Al-hdrx_acd_dh"/>
    <property type="match status" value="1"/>
</dbReference>
<keyword evidence="2" id="KW-0285">Flavoprotein</keyword>
<dbReference type="InterPro" id="IPR008259">
    <property type="entry name" value="FMN_hydac_DH_AS"/>
</dbReference>
<dbReference type="PROSITE" id="PS00557">
    <property type="entry name" value="FMN_HYDROXY_ACID_DH_1"/>
    <property type="match status" value="1"/>
</dbReference>
<dbReference type="AlphaFoldDB" id="A0A6J7W3J6"/>
<dbReference type="PANTHER" id="PTHR10578:SF107">
    <property type="entry name" value="2-HYDROXYACID OXIDASE 1"/>
    <property type="match status" value="1"/>
</dbReference>
<dbReference type="InterPro" id="IPR012133">
    <property type="entry name" value="Alpha-hydoxy_acid_DH_FMN"/>
</dbReference>
<dbReference type="SUPFAM" id="SSF51395">
    <property type="entry name" value="FMN-linked oxidoreductases"/>
    <property type="match status" value="1"/>
</dbReference>
<evidence type="ECO:0000256" key="2">
    <source>
        <dbReference type="ARBA" id="ARBA00022630"/>
    </source>
</evidence>
<dbReference type="CDD" id="cd02809">
    <property type="entry name" value="alpha_hydroxyacid_oxid_FMN"/>
    <property type="match status" value="1"/>
</dbReference>
<evidence type="ECO:0000313" key="7">
    <source>
        <dbReference type="EMBL" id="CAB5148262.1"/>
    </source>
</evidence>
<dbReference type="PROSITE" id="PS51349">
    <property type="entry name" value="FMN_HYDROXY_ACID_DH_2"/>
    <property type="match status" value="1"/>
</dbReference>
<dbReference type="InterPro" id="IPR013785">
    <property type="entry name" value="Aldolase_TIM"/>
</dbReference>
<protein>
    <submittedName>
        <fullName evidence="7">Unannotated protein</fullName>
    </submittedName>
</protein>
<evidence type="ECO:0000256" key="1">
    <source>
        <dbReference type="ARBA" id="ARBA00001917"/>
    </source>
</evidence>
<keyword evidence="4" id="KW-0560">Oxidoreductase</keyword>
<comment type="similarity">
    <text evidence="5">Belongs to the FMN-dependent alpha-hydroxy acid dehydrogenase family.</text>
</comment>
<dbReference type="EMBL" id="CAFBSA010000069">
    <property type="protein sequence ID" value="CAB5148262.1"/>
    <property type="molecule type" value="Genomic_DNA"/>
</dbReference>
<comment type="cofactor">
    <cofactor evidence="1">
        <name>FMN</name>
        <dbReference type="ChEBI" id="CHEBI:58210"/>
    </cofactor>
</comment>
<gene>
    <name evidence="7" type="ORF">UFOPK4442_00478</name>
</gene>
<dbReference type="GO" id="GO:0010181">
    <property type="term" value="F:FMN binding"/>
    <property type="evidence" value="ECO:0007669"/>
    <property type="project" value="InterPro"/>
</dbReference>
<dbReference type="Gene3D" id="3.20.20.70">
    <property type="entry name" value="Aldolase class I"/>
    <property type="match status" value="1"/>
</dbReference>
<evidence type="ECO:0000256" key="5">
    <source>
        <dbReference type="ARBA" id="ARBA00024042"/>
    </source>
</evidence>
<dbReference type="Pfam" id="PF01070">
    <property type="entry name" value="FMN_dh"/>
    <property type="match status" value="1"/>
</dbReference>
<organism evidence="7">
    <name type="scientific">freshwater metagenome</name>
    <dbReference type="NCBI Taxonomy" id="449393"/>
    <lineage>
        <taxon>unclassified sequences</taxon>
        <taxon>metagenomes</taxon>
        <taxon>ecological metagenomes</taxon>
    </lineage>
</organism>
<dbReference type="InterPro" id="IPR000262">
    <property type="entry name" value="FMN-dep_DH"/>
</dbReference>
<sequence length="414" mass="45999">MAKVKVRRRIPSPIDLAQLLKFRKPILNSRKRRLTRALTIYDLKDIAKRRTPKAPFDYTDGGADTESSLSRARAAYEKIEFQPRVLRNVKDVDLSVKMLGKKSLMPMGIAPTGFTRMMQTEGEYAGACAARDAGIPYTLSTMGTRSIEDVARVAPDGRNWFQLYMWKDRDRSMALVDRAKAAGFDTLVLTVDVPVAGARLRDVRNGMTIPPSLTSKTILNAIPRPGWWLNFLTTDPLKFASLDSWNGTVAELLDSMFDPTVTYEDLKWIRKQWKGNLVVKGIQNVDDAVMSAKAGADAIILSNHGGRQLDRAPVPFHLLPEVVKAVGKKTEVHVDTGIMHGADVVAALASGAKFTWIGRAYLYGLMAGGKPGVDRSLEILKTQMIRTMKLLGARTVSELEPDHVRFIARYSDKN</sequence>
<accession>A0A6J7W3J6</accession>
<reference evidence="7" key="1">
    <citation type="submission" date="2020-05" db="EMBL/GenBank/DDBJ databases">
        <authorList>
            <person name="Chiriac C."/>
            <person name="Salcher M."/>
            <person name="Ghai R."/>
            <person name="Kavagutti S V."/>
        </authorList>
    </citation>
    <scope>NUCLEOTIDE SEQUENCE</scope>
</reference>
<evidence type="ECO:0000256" key="3">
    <source>
        <dbReference type="ARBA" id="ARBA00022643"/>
    </source>
</evidence>
<feature type="domain" description="FMN hydroxy acid dehydrogenase" evidence="6">
    <location>
        <begin position="32"/>
        <end position="409"/>
    </location>
</feature>
<evidence type="ECO:0000259" key="6">
    <source>
        <dbReference type="PROSITE" id="PS51349"/>
    </source>
</evidence>
<evidence type="ECO:0000256" key="4">
    <source>
        <dbReference type="ARBA" id="ARBA00023002"/>
    </source>
</evidence>
<proteinExistence type="inferred from homology"/>
<dbReference type="PANTHER" id="PTHR10578">
    <property type="entry name" value="S -2-HYDROXY-ACID OXIDASE-RELATED"/>
    <property type="match status" value="1"/>
</dbReference>
<dbReference type="InterPro" id="IPR037396">
    <property type="entry name" value="FMN_HAD"/>
</dbReference>